<dbReference type="EMBL" id="JAIWYP010000008">
    <property type="protein sequence ID" value="KAH3783428.1"/>
    <property type="molecule type" value="Genomic_DNA"/>
</dbReference>
<organism evidence="1 2">
    <name type="scientific">Dreissena polymorpha</name>
    <name type="common">Zebra mussel</name>
    <name type="synonym">Mytilus polymorpha</name>
    <dbReference type="NCBI Taxonomy" id="45954"/>
    <lineage>
        <taxon>Eukaryota</taxon>
        <taxon>Metazoa</taxon>
        <taxon>Spiralia</taxon>
        <taxon>Lophotrochozoa</taxon>
        <taxon>Mollusca</taxon>
        <taxon>Bivalvia</taxon>
        <taxon>Autobranchia</taxon>
        <taxon>Heteroconchia</taxon>
        <taxon>Euheterodonta</taxon>
        <taxon>Imparidentia</taxon>
        <taxon>Neoheterodontei</taxon>
        <taxon>Myida</taxon>
        <taxon>Dreissenoidea</taxon>
        <taxon>Dreissenidae</taxon>
        <taxon>Dreissena</taxon>
    </lineage>
</organism>
<gene>
    <name evidence="1" type="ORF">DPMN_161366</name>
</gene>
<keyword evidence="2" id="KW-1185">Reference proteome</keyword>
<dbReference type="Proteomes" id="UP000828390">
    <property type="component" value="Unassembled WGS sequence"/>
</dbReference>
<dbReference type="Gene3D" id="1.20.1070.10">
    <property type="entry name" value="Rhodopsin 7-helix transmembrane proteins"/>
    <property type="match status" value="1"/>
</dbReference>
<comment type="caution">
    <text evidence="1">The sequence shown here is derived from an EMBL/GenBank/DDBJ whole genome shotgun (WGS) entry which is preliminary data.</text>
</comment>
<accession>A0A9D4EPK6</accession>
<proteinExistence type="predicted"/>
<dbReference type="AlphaFoldDB" id="A0A9D4EPK6"/>
<sequence>MYFPVEHNTATNLAEKTLMVLQALCDTGQAFVNFMLFCVFNTDVRAHFSRKSERRIMEVVEEEEDGENEERVGMLQK</sequence>
<reference evidence="1" key="1">
    <citation type="journal article" date="2019" name="bioRxiv">
        <title>The Genome of the Zebra Mussel, Dreissena polymorpha: A Resource for Invasive Species Research.</title>
        <authorList>
            <person name="McCartney M.A."/>
            <person name="Auch B."/>
            <person name="Kono T."/>
            <person name="Mallez S."/>
            <person name="Zhang Y."/>
            <person name="Obille A."/>
            <person name="Becker A."/>
            <person name="Abrahante J.E."/>
            <person name="Garbe J."/>
            <person name="Badalamenti J.P."/>
            <person name="Herman A."/>
            <person name="Mangelson H."/>
            <person name="Liachko I."/>
            <person name="Sullivan S."/>
            <person name="Sone E.D."/>
            <person name="Koren S."/>
            <person name="Silverstein K.A.T."/>
            <person name="Beckman K.B."/>
            <person name="Gohl D.M."/>
        </authorList>
    </citation>
    <scope>NUCLEOTIDE SEQUENCE</scope>
    <source>
        <strain evidence="1">Duluth1</strain>
        <tissue evidence="1">Whole animal</tissue>
    </source>
</reference>
<protein>
    <submittedName>
        <fullName evidence="1">Uncharacterized protein</fullName>
    </submittedName>
</protein>
<name>A0A9D4EPK6_DREPO</name>
<reference evidence="1" key="2">
    <citation type="submission" date="2020-11" db="EMBL/GenBank/DDBJ databases">
        <authorList>
            <person name="McCartney M.A."/>
            <person name="Auch B."/>
            <person name="Kono T."/>
            <person name="Mallez S."/>
            <person name="Becker A."/>
            <person name="Gohl D.M."/>
            <person name="Silverstein K.A.T."/>
            <person name="Koren S."/>
            <person name="Bechman K.B."/>
            <person name="Herman A."/>
            <person name="Abrahante J.E."/>
            <person name="Garbe J."/>
        </authorList>
    </citation>
    <scope>NUCLEOTIDE SEQUENCE</scope>
    <source>
        <strain evidence="1">Duluth1</strain>
        <tissue evidence="1">Whole animal</tissue>
    </source>
</reference>
<evidence type="ECO:0000313" key="2">
    <source>
        <dbReference type="Proteomes" id="UP000828390"/>
    </source>
</evidence>
<evidence type="ECO:0000313" key="1">
    <source>
        <dbReference type="EMBL" id="KAH3783428.1"/>
    </source>
</evidence>